<feature type="compositionally biased region" description="Polar residues" evidence="1">
    <location>
        <begin position="63"/>
        <end position="78"/>
    </location>
</feature>
<comment type="caution">
    <text evidence="2">The sequence shown here is derived from an EMBL/GenBank/DDBJ whole genome shotgun (WGS) entry which is preliminary data.</text>
</comment>
<feature type="compositionally biased region" description="Basic and acidic residues" evidence="1">
    <location>
        <begin position="1"/>
        <end position="45"/>
    </location>
</feature>
<keyword evidence="3" id="KW-1185">Reference proteome</keyword>
<evidence type="ECO:0000313" key="3">
    <source>
        <dbReference type="Proteomes" id="UP000286134"/>
    </source>
</evidence>
<feature type="region of interest" description="Disordered" evidence="1">
    <location>
        <begin position="1"/>
        <end position="84"/>
    </location>
</feature>
<organism evidence="2 3">
    <name type="scientific">Erysiphe neolycopersici</name>
    <dbReference type="NCBI Taxonomy" id="212602"/>
    <lineage>
        <taxon>Eukaryota</taxon>
        <taxon>Fungi</taxon>
        <taxon>Dikarya</taxon>
        <taxon>Ascomycota</taxon>
        <taxon>Pezizomycotina</taxon>
        <taxon>Leotiomycetes</taxon>
        <taxon>Erysiphales</taxon>
        <taxon>Erysiphaceae</taxon>
        <taxon>Erysiphe</taxon>
    </lineage>
</organism>
<evidence type="ECO:0000313" key="2">
    <source>
        <dbReference type="EMBL" id="RKF54699.1"/>
    </source>
</evidence>
<reference evidence="2 3" key="1">
    <citation type="journal article" date="2018" name="BMC Genomics">
        <title>Comparative genome analyses reveal sequence features reflecting distinct modes of host-adaptation between dicot and monocot powdery mildew.</title>
        <authorList>
            <person name="Wu Y."/>
            <person name="Ma X."/>
            <person name="Pan Z."/>
            <person name="Kale S.D."/>
            <person name="Song Y."/>
            <person name="King H."/>
            <person name="Zhang Q."/>
            <person name="Presley C."/>
            <person name="Deng X."/>
            <person name="Wei C.I."/>
            <person name="Xiao S."/>
        </authorList>
    </citation>
    <scope>NUCLEOTIDE SEQUENCE [LARGE SCALE GENOMIC DNA]</scope>
    <source>
        <strain evidence="2">UMSG2</strain>
    </source>
</reference>
<evidence type="ECO:0000256" key="1">
    <source>
        <dbReference type="SAM" id="MobiDB-lite"/>
    </source>
</evidence>
<dbReference type="EMBL" id="MCFK01009563">
    <property type="protein sequence ID" value="RKF54699.1"/>
    <property type="molecule type" value="Genomic_DNA"/>
</dbReference>
<dbReference type="AlphaFoldDB" id="A0A420HB91"/>
<protein>
    <submittedName>
        <fullName evidence="2">Uncharacterized protein</fullName>
    </submittedName>
</protein>
<proteinExistence type="predicted"/>
<accession>A0A420HB91</accession>
<gene>
    <name evidence="2" type="ORF">OnM2_095045</name>
</gene>
<sequence>MLKKEKASYESSHSDDKYVKNLSKATEKDESMRQEDNNCPDKDDLANCDDSNQEIEEEKLSDRNSQNSVNKNENSLKNIPSIGNAAKEKKGGEFFWY</sequence>
<dbReference type="Proteomes" id="UP000286134">
    <property type="component" value="Unassembled WGS sequence"/>
</dbReference>
<name>A0A420HB91_9PEZI</name>